<dbReference type="PROSITE" id="PS00113">
    <property type="entry name" value="ADENYLATE_KINASE"/>
    <property type="match status" value="1"/>
</dbReference>
<protein>
    <recommendedName>
        <fullName evidence="2">adenylate kinase</fullName>
        <ecNumber evidence="2">2.7.4.3</ecNumber>
    </recommendedName>
</protein>
<dbReference type="HAMAP" id="MF_00235">
    <property type="entry name" value="Adenylate_kinase_Adk"/>
    <property type="match status" value="1"/>
</dbReference>
<evidence type="ECO:0000256" key="4">
    <source>
        <dbReference type="ARBA" id="ARBA00022741"/>
    </source>
</evidence>
<dbReference type="Gene3D" id="3.40.50.300">
    <property type="entry name" value="P-loop containing nucleotide triphosphate hydrolases"/>
    <property type="match status" value="1"/>
</dbReference>
<dbReference type="GO" id="GO:0004017">
    <property type="term" value="F:AMP kinase activity"/>
    <property type="evidence" value="ECO:0007669"/>
    <property type="project" value="UniProtKB-EC"/>
</dbReference>
<dbReference type="PRINTS" id="PR00094">
    <property type="entry name" value="ADENYLTKNASE"/>
</dbReference>
<dbReference type="Pfam" id="PF00406">
    <property type="entry name" value="ADK"/>
    <property type="match status" value="1"/>
</dbReference>
<comment type="caution">
    <text evidence="7">The sequence shown here is derived from an EMBL/GenBank/DDBJ whole genome shotgun (WGS) entry which is preliminary data.</text>
</comment>
<dbReference type="InterPro" id="IPR000850">
    <property type="entry name" value="Adenylat/UMP-CMP_kin"/>
</dbReference>
<dbReference type="EC" id="2.7.4.3" evidence="2"/>
<proteinExistence type="inferred from homology"/>
<evidence type="ECO:0000256" key="3">
    <source>
        <dbReference type="ARBA" id="ARBA00022679"/>
    </source>
</evidence>
<keyword evidence="4" id="KW-0547">Nucleotide-binding</keyword>
<evidence type="ECO:0000313" key="8">
    <source>
        <dbReference type="Proteomes" id="UP000631114"/>
    </source>
</evidence>
<dbReference type="SUPFAM" id="SSF52540">
    <property type="entry name" value="P-loop containing nucleoside triphosphate hydrolases"/>
    <property type="match status" value="1"/>
</dbReference>
<dbReference type="AlphaFoldDB" id="A0A835H092"/>
<dbReference type="InterPro" id="IPR027417">
    <property type="entry name" value="P-loop_NTPase"/>
</dbReference>
<evidence type="ECO:0000256" key="5">
    <source>
        <dbReference type="ARBA" id="ARBA00022777"/>
    </source>
</evidence>
<reference evidence="7 8" key="1">
    <citation type="submission" date="2020-10" db="EMBL/GenBank/DDBJ databases">
        <title>The Coptis chinensis genome and diversification of protoberbering-type alkaloids.</title>
        <authorList>
            <person name="Wang B."/>
            <person name="Shu S."/>
            <person name="Song C."/>
            <person name="Liu Y."/>
        </authorList>
    </citation>
    <scope>NUCLEOTIDE SEQUENCE [LARGE SCALE GENOMIC DNA]</scope>
    <source>
        <strain evidence="7">HL-2020</strain>
        <tissue evidence="7">Leaf</tissue>
    </source>
</reference>
<evidence type="ECO:0000256" key="1">
    <source>
        <dbReference type="ARBA" id="ARBA00007220"/>
    </source>
</evidence>
<evidence type="ECO:0000256" key="2">
    <source>
        <dbReference type="ARBA" id="ARBA00012955"/>
    </source>
</evidence>
<dbReference type="OrthoDB" id="442176at2759"/>
<dbReference type="InterPro" id="IPR033690">
    <property type="entry name" value="Adenylat_kinase_CS"/>
</dbReference>
<evidence type="ECO:0000256" key="6">
    <source>
        <dbReference type="RuleBase" id="RU003330"/>
    </source>
</evidence>
<keyword evidence="3 6" id="KW-0808">Transferase</keyword>
<keyword evidence="8" id="KW-1185">Reference proteome</keyword>
<name>A0A835H092_9MAGN</name>
<gene>
    <name evidence="7" type="ORF">IFM89_008788</name>
</gene>
<dbReference type="EMBL" id="JADFTS010000009">
    <property type="protein sequence ID" value="KAF9588358.1"/>
    <property type="molecule type" value="Genomic_DNA"/>
</dbReference>
<accession>A0A835H092</accession>
<dbReference type="Proteomes" id="UP000631114">
    <property type="component" value="Unassembled WGS sequence"/>
</dbReference>
<comment type="similarity">
    <text evidence="1 6">Belongs to the adenylate kinase family.</text>
</comment>
<dbReference type="GO" id="GO:0005524">
    <property type="term" value="F:ATP binding"/>
    <property type="evidence" value="ECO:0007669"/>
    <property type="project" value="InterPro"/>
</dbReference>
<sequence>MEKGKHVAPTDDKEMNVGVSTMNKVSAIFVLGPPGSGKSTQSRLIAEQFGLFHISAGDILRAEVESGSEDSIMIKAKIANGKLVPSDFMTRLLLRDIQKSGKKKFVIDGFPRSMDNLNALSSTAIETEFVLHLVCSKEVAIERLSNRNEGRDDDNIKTIVKRFECFESVFPVLECYEFKGKVYKIDAEKSKEGVMQDIKSAFTMHPRLCS</sequence>
<keyword evidence="5 6" id="KW-0418">Kinase</keyword>
<dbReference type="CDD" id="cd01428">
    <property type="entry name" value="ADK"/>
    <property type="match status" value="1"/>
</dbReference>
<evidence type="ECO:0000313" key="7">
    <source>
        <dbReference type="EMBL" id="KAF9588358.1"/>
    </source>
</evidence>
<organism evidence="7 8">
    <name type="scientific">Coptis chinensis</name>
    <dbReference type="NCBI Taxonomy" id="261450"/>
    <lineage>
        <taxon>Eukaryota</taxon>
        <taxon>Viridiplantae</taxon>
        <taxon>Streptophyta</taxon>
        <taxon>Embryophyta</taxon>
        <taxon>Tracheophyta</taxon>
        <taxon>Spermatophyta</taxon>
        <taxon>Magnoliopsida</taxon>
        <taxon>Ranunculales</taxon>
        <taxon>Ranunculaceae</taxon>
        <taxon>Coptidoideae</taxon>
        <taxon>Coptis</taxon>
    </lineage>
</organism>
<dbReference type="PANTHER" id="PTHR23359">
    <property type="entry name" value="NUCLEOTIDE KINASE"/>
    <property type="match status" value="1"/>
</dbReference>